<feature type="transmembrane region" description="Helical" evidence="2">
    <location>
        <begin position="12"/>
        <end position="34"/>
    </location>
</feature>
<dbReference type="EMBL" id="CP080776">
    <property type="protein sequence ID" value="UWP95797.1"/>
    <property type="molecule type" value="Genomic_DNA"/>
</dbReference>
<evidence type="ECO:0000313" key="3">
    <source>
        <dbReference type="EMBL" id="UWP95797.1"/>
    </source>
</evidence>
<dbReference type="RefSeq" id="WP_259806241.1">
    <property type="nucleotide sequence ID" value="NZ_CP080776.1"/>
</dbReference>
<organism evidence="3 4">
    <name type="scientific">Aliiroseovarius crassostreae</name>
    <dbReference type="NCBI Taxonomy" id="154981"/>
    <lineage>
        <taxon>Bacteria</taxon>
        <taxon>Pseudomonadati</taxon>
        <taxon>Pseudomonadota</taxon>
        <taxon>Alphaproteobacteria</taxon>
        <taxon>Rhodobacterales</taxon>
        <taxon>Paracoccaceae</taxon>
        <taxon>Aliiroseovarius</taxon>
    </lineage>
</organism>
<evidence type="ECO:0000313" key="4">
    <source>
        <dbReference type="Proteomes" id="UP001057991"/>
    </source>
</evidence>
<proteinExistence type="predicted"/>
<evidence type="ECO:0000256" key="2">
    <source>
        <dbReference type="SAM" id="Phobius"/>
    </source>
</evidence>
<keyword evidence="2" id="KW-1133">Transmembrane helix</keyword>
<accession>A0A9Q9HEJ0</accession>
<reference evidence="3" key="1">
    <citation type="submission" date="2021-08" db="EMBL/GenBank/DDBJ databases">
        <authorList>
            <person name="Nwanade C."/>
            <person name="Wang M."/>
            <person name="Masoudi A."/>
            <person name="Yu Z."/>
            <person name="Liu J."/>
        </authorList>
    </citation>
    <scope>NUCLEOTIDE SEQUENCE</scope>
    <source>
        <strain evidence="3">S056</strain>
    </source>
</reference>
<dbReference type="AlphaFoldDB" id="A0A9Q9HEJ0"/>
<gene>
    <name evidence="3" type="ORF">K3X48_01985</name>
</gene>
<dbReference type="Proteomes" id="UP001057991">
    <property type="component" value="Chromosome"/>
</dbReference>
<evidence type="ECO:0000256" key="1">
    <source>
        <dbReference type="SAM" id="Coils"/>
    </source>
</evidence>
<keyword evidence="2" id="KW-0472">Membrane</keyword>
<name>A0A9Q9HEJ0_9RHOB</name>
<feature type="transmembrane region" description="Helical" evidence="2">
    <location>
        <begin position="70"/>
        <end position="88"/>
    </location>
</feature>
<protein>
    <submittedName>
        <fullName evidence="3">Uncharacterized protein</fullName>
    </submittedName>
</protein>
<keyword evidence="2" id="KW-0812">Transmembrane</keyword>
<sequence>MTERKKTQKPLWQNPVIIAASLATVGVVAFGWWAGSQQVCNVDFWGNRSCSGTKWSAFLEASPNEVGDTLAGFAGALAFVWLIATVVLQGQELREQRQEFEKMAEAQQEQVKVLEKQREIFEDEQRQRLEDRQSRLLMERLIGIQKLLTGTPQLKVEYELEDGSGRRSARSRAARREFNIGLSPSRERTEVDDAIERSLRQIDHGIVHILEQRPRGWTAVNFSYDTDKVGELGDLLEAILSSKEHLTEADQQKISTFKIQDLSLKLEEALALSELSQ</sequence>
<keyword evidence="1" id="KW-0175">Coiled coil</keyword>
<feature type="coiled-coil region" evidence="1">
    <location>
        <begin position="90"/>
        <end position="124"/>
    </location>
</feature>